<dbReference type="GO" id="GO:0005634">
    <property type="term" value="C:nucleus"/>
    <property type="evidence" value="ECO:0007669"/>
    <property type="project" value="TreeGrafter"/>
</dbReference>
<dbReference type="AlphaFoldDB" id="A0A6C0KYU7"/>
<evidence type="ECO:0000256" key="1">
    <source>
        <dbReference type="ARBA" id="ARBA00022741"/>
    </source>
</evidence>
<dbReference type="PANTHER" id="PTHR11070:SF30">
    <property type="entry name" value="F-BOX DNA HELICASE 1"/>
    <property type="match status" value="1"/>
</dbReference>
<evidence type="ECO:0000259" key="5">
    <source>
        <dbReference type="PROSITE" id="PS51198"/>
    </source>
</evidence>
<evidence type="ECO:0000256" key="3">
    <source>
        <dbReference type="ARBA" id="ARBA00022806"/>
    </source>
</evidence>
<dbReference type="GO" id="GO:0031297">
    <property type="term" value="P:replication fork processing"/>
    <property type="evidence" value="ECO:0007669"/>
    <property type="project" value="TreeGrafter"/>
</dbReference>
<dbReference type="SUPFAM" id="SSF52540">
    <property type="entry name" value="P-loop containing nucleoside triphosphate hydrolases"/>
    <property type="match status" value="1"/>
</dbReference>
<dbReference type="GO" id="GO:0000724">
    <property type="term" value="P:double-strand break repair via homologous recombination"/>
    <property type="evidence" value="ECO:0007669"/>
    <property type="project" value="TreeGrafter"/>
</dbReference>
<feature type="domain" description="UvrD-like helicase ATP-binding" evidence="5">
    <location>
        <begin position="263"/>
        <end position="526"/>
    </location>
</feature>
<dbReference type="PANTHER" id="PTHR11070">
    <property type="entry name" value="UVRD / RECB / PCRA DNA HELICASE FAMILY MEMBER"/>
    <property type="match status" value="1"/>
</dbReference>
<proteinExistence type="predicted"/>
<evidence type="ECO:0000256" key="2">
    <source>
        <dbReference type="ARBA" id="ARBA00022801"/>
    </source>
</evidence>
<dbReference type="GO" id="GO:0003677">
    <property type="term" value="F:DNA binding"/>
    <property type="evidence" value="ECO:0007669"/>
    <property type="project" value="InterPro"/>
</dbReference>
<dbReference type="InterPro" id="IPR000212">
    <property type="entry name" value="DNA_helicase_UvrD/REP"/>
</dbReference>
<dbReference type="GO" id="GO:0043138">
    <property type="term" value="F:3'-5' DNA helicase activity"/>
    <property type="evidence" value="ECO:0007669"/>
    <property type="project" value="TreeGrafter"/>
</dbReference>
<dbReference type="Gene3D" id="3.40.50.300">
    <property type="entry name" value="P-loop containing nucleotide triphosphate hydrolases"/>
    <property type="match status" value="2"/>
</dbReference>
<name>A0A6C0KYU7_9ZZZZ</name>
<dbReference type="PROSITE" id="PS51198">
    <property type="entry name" value="UVRD_HELICASE_ATP_BIND"/>
    <property type="match status" value="1"/>
</dbReference>
<keyword evidence="1" id="KW-0547">Nucleotide-binding</keyword>
<dbReference type="Pfam" id="PF00580">
    <property type="entry name" value="UvrD-helicase"/>
    <property type="match status" value="1"/>
</dbReference>
<evidence type="ECO:0000313" key="6">
    <source>
        <dbReference type="EMBL" id="QHU21830.1"/>
    </source>
</evidence>
<reference evidence="6" key="1">
    <citation type="journal article" date="2020" name="Nature">
        <title>Giant virus diversity and host interactions through global metagenomics.</title>
        <authorList>
            <person name="Schulz F."/>
            <person name="Roux S."/>
            <person name="Paez-Espino D."/>
            <person name="Jungbluth S."/>
            <person name="Walsh D.A."/>
            <person name="Denef V.J."/>
            <person name="McMahon K.D."/>
            <person name="Konstantinidis K.T."/>
            <person name="Eloe-Fadrosh E.A."/>
            <person name="Kyrpides N.C."/>
            <person name="Woyke T."/>
        </authorList>
    </citation>
    <scope>NUCLEOTIDE SEQUENCE</scope>
    <source>
        <strain evidence="6">GVMAG-S-3300013286-35</strain>
    </source>
</reference>
<keyword evidence="2" id="KW-0378">Hydrolase</keyword>
<dbReference type="GO" id="GO:0016787">
    <property type="term" value="F:hydrolase activity"/>
    <property type="evidence" value="ECO:0007669"/>
    <property type="project" value="UniProtKB-KW"/>
</dbReference>
<dbReference type="InterPro" id="IPR014016">
    <property type="entry name" value="UvrD-like_ATP-bd"/>
</dbReference>
<protein>
    <recommendedName>
        <fullName evidence="5">UvrD-like helicase ATP-binding domain-containing protein</fullName>
    </recommendedName>
</protein>
<accession>A0A6C0KYU7</accession>
<dbReference type="GO" id="GO:0005524">
    <property type="term" value="F:ATP binding"/>
    <property type="evidence" value="ECO:0007669"/>
    <property type="project" value="UniProtKB-KW"/>
</dbReference>
<evidence type="ECO:0000256" key="4">
    <source>
        <dbReference type="ARBA" id="ARBA00022840"/>
    </source>
</evidence>
<sequence length="808" mass="92652">MPNFAILNGKVVRPPDIYKFSLAIDSPFTCFNCDGNLHFKQSRNGSSDFTEHFFHPNTKKATHIECERVSNSVAKPDVEHWHQTMSTFIKSGCREILRKSDSAKHIADCYNAESGMGVEFQNSPISVEDVKSRDATSELDWIFNCEGQFMRKIEIGNYVVCEIPHDNWAAAVKAVKDNVFLYTGFNEWIWLVDRESYRIELEGRLYNVWIGEPCSFQDVLDNTCLKSTMTLGGKKFYRSIEETLPVSKIAYGRCAGSMRWLDGFHRDYINHHVFAKNEVVAIKSVAGSGKTTTLLRLAEVHSEKRILYLAFNKSLIEDIKGKLSKLKIRNMEPLTFDALIYRLFRSVKGAEPMICDLRPQNVAQFYPWLDDKPFVLKKYYAKKFDAFCENPDINDIVKFCEQILGKKQPILEALWERTLTGRLTTFNSMRKMALINHWFKDYIDKHYDMVMVDETQDFDMIMLKMLLNDTTVPKLFVGDPKQAIYEWRGCINAFSHMPPNALVMEFYSTFRVGDPACSTIRNLFSDCWMISKSSNMTRIEQSCSGGYVYLFRTWRGLLTTARITPNSWIYGFDKKVGEMRKLYDVLVKKGGKNLDDEDEFEDDLPKFLRSLTREELDDLINEVSANLVDKEKSRVKFYTVHSYKGMEDDVVRLSSDIDIKTDENIYYVAITRAKKSIVLDGGMPVKGTVVVKPLVAQSSMESFIDMISGTAVEKVKPKRDLPAQAGKRWTDDETGKLLISIQKRLSIGEIATKHQRTHGAISAMLRQLAVRYIADGYDMALAQRFTGLSETVIRDAIAKSEMRAATRK</sequence>
<keyword evidence="4" id="KW-0067">ATP-binding</keyword>
<organism evidence="6">
    <name type="scientific">viral metagenome</name>
    <dbReference type="NCBI Taxonomy" id="1070528"/>
    <lineage>
        <taxon>unclassified sequences</taxon>
        <taxon>metagenomes</taxon>
        <taxon>organismal metagenomes</taxon>
    </lineage>
</organism>
<dbReference type="EMBL" id="MN740992">
    <property type="protein sequence ID" value="QHU21830.1"/>
    <property type="molecule type" value="Genomic_DNA"/>
</dbReference>
<dbReference type="InterPro" id="IPR027417">
    <property type="entry name" value="P-loop_NTPase"/>
</dbReference>
<keyword evidence="3" id="KW-0347">Helicase</keyword>